<organism evidence="1 2">
    <name type="scientific">Heterobasidion irregulare (strain TC 32-1)</name>
    <dbReference type="NCBI Taxonomy" id="747525"/>
    <lineage>
        <taxon>Eukaryota</taxon>
        <taxon>Fungi</taxon>
        <taxon>Dikarya</taxon>
        <taxon>Basidiomycota</taxon>
        <taxon>Agaricomycotina</taxon>
        <taxon>Agaricomycetes</taxon>
        <taxon>Russulales</taxon>
        <taxon>Bondarzewiaceae</taxon>
        <taxon>Heterobasidion</taxon>
        <taxon>Heterobasidion annosum species complex</taxon>
    </lineage>
</organism>
<sequence length="60" mass="6885">MEITADPWEEILLSGMQEDVDVDMDADHSSEWFSPLVRQDDDDIQLMDSGMDWDNAPDIV</sequence>
<dbReference type="InParanoid" id="W4K3H0"/>
<dbReference type="GeneID" id="20675300"/>
<evidence type="ECO:0000313" key="2">
    <source>
        <dbReference type="Proteomes" id="UP000030671"/>
    </source>
</evidence>
<protein>
    <submittedName>
        <fullName evidence="1">Uncharacterized protein</fullName>
    </submittedName>
</protein>
<dbReference type="EMBL" id="KI925460">
    <property type="protein sequence ID" value="ETW79626.1"/>
    <property type="molecule type" value="Genomic_DNA"/>
</dbReference>
<name>W4K3H0_HETIT</name>
<reference evidence="1 2" key="1">
    <citation type="journal article" date="2012" name="New Phytol.">
        <title>Insight into trade-off between wood decay and parasitism from the genome of a fungal forest pathogen.</title>
        <authorList>
            <person name="Olson A."/>
            <person name="Aerts A."/>
            <person name="Asiegbu F."/>
            <person name="Belbahri L."/>
            <person name="Bouzid O."/>
            <person name="Broberg A."/>
            <person name="Canback B."/>
            <person name="Coutinho P.M."/>
            <person name="Cullen D."/>
            <person name="Dalman K."/>
            <person name="Deflorio G."/>
            <person name="van Diepen L.T."/>
            <person name="Dunand C."/>
            <person name="Duplessis S."/>
            <person name="Durling M."/>
            <person name="Gonthier P."/>
            <person name="Grimwood J."/>
            <person name="Fossdal C.G."/>
            <person name="Hansson D."/>
            <person name="Henrissat B."/>
            <person name="Hietala A."/>
            <person name="Himmelstrand K."/>
            <person name="Hoffmeister D."/>
            <person name="Hogberg N."/>
            <person name="James T.Y."/>
            <person name="Karlsson M."/>
            <person name="Kohler A."/>
            <person name="Kues U."/>
            <person name="Lee Y.H."/>
            <person name="Lin Y.C."/>
            <person name="Lind M."/>
            <person name="Lindquist E."/>
            <person name="Lombard V."/>
            <person name="Lucas S."/>
            <person name="Lunden K."/>
            <person name="Morin E."/>
            <person name="Murat C."/>
            <person name="Park J."/>
            <person name="Raffaello T."/>
            <person name="Rouze P."/>
            <person name="Salamov A."/>
            <person name="Schmutz J."/>
            <person name="Solheim H."/>
            <person name="Stahlberg J."/>
            <person name="Velez H."/>
            <person name="de Vries R.P."/>
            <person name="Wiebenga A."/>
            <person name="Woodward S."/>
            <person name="Yakovlev I."/>
            <person name="Garbelotto M."/>
            <person name="Martin F."/>
            <person name="Grigoriev I.V."/>
            <person name="Stenlid J."/>
        </authorList>
    </citation>
    <scope>NUCLEOTIDE SEQUENCE [LARGE SCALE GENOMIC DNA]</scope>
    <source>
        <strain evidence="1 2">TC 32-1</strain>
    </source>
</reference>
<dbReference type="RefSeq" id="XP_009548194.1">
    <property type="nucleotide sequence ID" value="XM_009549899.1"/>
</dbReference>
<dbReference type="AlphaFoldDB" id="W4K3H0"/>
<proteinExistence type="predicted"/>
<keyword evidence="2" id="KW-1185">Reference proteome</keyword>
<evidence type="ECO:0000313" key="1">
    <source>
        <dbReference type="EMBL" id="ETW79626.1"/>
    </source>
</evidence>
<dbReference type="KEGG" id="hir:HETIRDRAFT_440730"/>
<accession>W4K3H0</accession>
<gene>
    <name evidence="1" type="ORF">HETIRDRAFT_440730</name>
</gene>
<dbReference type="Proteomes" id="UP000030671">
    <property type="component" value="Unassembled WGS sequence"/>
</dbReference>
<dbReference type="HOGENOM" id="CLU_2942029_0_0_1"/>